<evidence type="ECO:0000313" key="7">
    <source>
        <dbReference type="EMBL" id="KAG0010224.1"/>
    </source>
</evidence>
<dbReference type="SUPFAM" id="SSF51735">
    <property type="entry name" value="NAD(P)-binding Rossmann-fold domains"/>
    <property type="match status" value="1"/>
</dbReference>
<comment type="caution">
    <text evidence="7">The sequence shown here is derived from an EMBL/GenBank/DDBJ whole genome shotgun (WGS) entry which is preliminary data.</text>
</comment>
<dbReference type="EMBL" id="JAAAID010001386">
    <property type="protein sequence ID" value="KAG0010224.1"/>
    <property type="molecule type" value="Genomic_DNA"/>
</dbReference>
<reference evidence="7" key="1">
    <citation type="journal article" date="2020" name="Fungal Divers.">
        <title>Resolving the Mortierellaceae phylogeny through synthesis of multi-gene phylogenetics and phylogenomics.</title>
        <authorList>
            <person name="Vandepol N."/>
            <person name="Liber J."/>
            <person name="Desiro A."/>
            <person name="Na H."/>
            <person name="Kennedy M."/>
            <person name="Barry K."/>
            <person name="Grigoriev I.V."/>
            <person name="Miller A.N."/>
            <person name="O'Donnell K."/>
            <person name="Stajich J.E."/>
            <person name="Bonito G."/>
        </authorList>
    </citation>
    <scope>NUCLEOTIDE SEQUENCE</scope>
    <source>
        <strain evidence="7">NRRL 2769</strain>
    </source>
</reference>
<dbReference type="Gene3D" id="1.10.1040.10">
    <property type="entry name" value="N-(1-d-carboxylethyl)-l-norvaline Dehydrogenase, domain 2"/>
    <property type="match status" value="1"/>
</dbReference>
<feature type="domain" description="Ketopantoate reductase N-terminal" evidence="5">
    <location>
        <begin position="131"/>
        <end position="224"/>
    </location>
</feature>
<dbReference type="GO" id="GO:0050661">
    <property type="term" value="F:NADP binding"/>
    <property type="evidence" value="ECO:0007669"/>
    <property type="project" value="TreeGrafter"/>
</dbReference>
<dbReference type="AlphaFoldDB" id="A0A9P6MRA2"/>
<evidence type="ECO:0000259" key="6">
    <source>
        <dbReference type="Pfam" id="PF08546"/>
    </source>
</evidence>
<evidence type="ECO:0000259" key="5">
    <source>
        <dbReference type="Pfam" id="PF02558"/>
    </source>
</evidence>
<dbReference type="OrthoDB" id="73846at2759"/>
<dbReference type="InterPro" id="IPR013752">
    <property type="entry name" value="KPA_reductase"/>
</dbReference>
<organism evidence="7 8">
    <name type="scientific">Entomortierella chlamydospora</name>
    <dbReference type="NCBI Taxonomy" id="101097"/>
    <lineage>
        <taxon>Eukaryota</taxon>
        <taxon>Fungi</taxon>
        <taxon>Fungi incertae sedis</taxon>
        <taxon>Mucoromycota</taxon>
        <taxon>Mortierellomycotina</taxon>
        <taxon>Mortierellomycetes</taxon>
        <taxon>Mortierellales</taxon>
        <taxon>Mortierellaceae</taxon>
        <taxon>Entomortierella</taxon>
    </lineage>
</organism>
<dbReference type="Pfam" id="PF02558">
    <property type="entry name" value="ApbA"/>
    <property type="match status" value="1"/>
</dbReference>
<protein>
    <recommendedName>
        <fullName evidence="9">2-dehydropantoate 2-reductase</fullName>
    </recommendedName>
</protein>
<feature type="compositionally biased region" description="Acidic residues" evidence="4">
    <location>
        <begin position="233"/>
        <end position="243"/>
    </location>
</feature>
<dbReference type="PANTHER" id="PTHR43765:SF2">
    <property type="entry name" value="2-DEHYDROPANTOATE 2-REDUCTASE"/>
    <property type="match status" value="1"/>
</dbReference>
<keyword evidence="2" id="KW-0521">NADP</keyword>
<dbReference type="Proteomes" id="UP000703661">
    <property type="component" value="Unassembled WGS sequence"/>
</dbReference>
<evidence type="ECO:0000256" key="4">
    <source>
        <dbReference type="SAM" id="MobiDB-lite"/>
    </source>
</evidence>
<proteinExistence type="inferred from homology"/>
<evidence type="ECO:0000256" key="3">
    <source>
        <dbReference type="ARBA" id="ARBA00023002"/>
    </source>
</evidence>
<evidence type="ECO:0008006" key="9">
    <source>
        <dbReference type="Google" id="ProtNLM"/>
    </source>
</evidence>
<feature type="region of interest" description="Disordered" evidence="4">
    <location>
        <begin position="54"/>
        <end position="79"/>
    </location>
</feature>
<feature type="region of interest" description="Disordered" evidence="4">
    <location>
        <begin position="227"/>
        <end position="247"/>
    </location>
</feature>
<dbReference type="PANTHER" id="PTHR43765">
    <property type="entry name" value="2-DEHYDROPANTOATE 2-REDUCTASE-RELATED"/>
    <property type="match status" value="1"/>
</dbReference>
<feature type="compositionally biased region" description="Low complexity" evidence="4">
    <location>
        <begin position="61"/>
        <end position="78"/>
    </location>
</feature>
<comment type="similarity">
    <text evidence="1">Belongs to the ketopantoate reductase family.</text>
</comment>
<accession>A0A9P6MRA2</accession>
<evidence type="ECO:0000256" key="2">
    <source>
        <dbReference type="ARBA" id="ARBA00022857"/>
    </source>
</evidence>
<evidence type="ECO:0000313" key="8">
    <source>
        <dbReference type="Proteomes" id="UP000703661"/>
    </source>
</evidence>
<evidence type="ECO:0000256" key="1">
    <source>
        <dbReference type="ARBA" id="ARBA00007870"/>
    </source>
</evidence>
<dbReference type="InterPro" id="IPR013328">
    <property type="entry name" value="6PGD_dom2"/>
</dbReference>
<sequence length="490" mass="55091">MAPRFHVLGPGGIGSLFAFYFHKHNIPFTFFQRKAPPPTPLLLVNSKDNYSYSDALHDGDSNSSSDSSDTATTTTPTSKIYKSYPPTTLKYMDLTSLSTKSAEPQPIDAINWEPLYPVIDKELFRYDPAYNELSRSPIHHLLVTTKTYQTVDAISKIRHRLRPWSTLVLMQNGMGVQEEICETMGWTDPHERPNFVQGIISHGAQKLEDTIVHTGIGSVWIAPTAESLAGGGEGEEGEDDNEDSSAPSRMKLFRSQNSQKMNPKIIRPSHKIMNTPYPYNSPARFISPYTNAPFSSFYKPLSSRKELQALRTRSLYETLSTLQLLEDSMGLKILLPENLLALQLSKLVVNACVNPVATLLECTNGNLLDPVTEDAHQAVKDLLKESQHILSQSKEYRDLGEDLQQEHLTLEALTNTTVNILKATRQNRCSTLQDYLKGSQKSEVEYMNGYLIKMAERDRAPEMSAESVAPFNRMVMEKIKEKFASRTPIE</sequence>
<dbReference type="InterPro" id="IPR013332">
    <property type="entry name" value="KPR_N"/>
</dbReference>
<dbReference type="GO" id="GO:0005739">
    <property type="term" value="C:mitochondrion"/>
    <property type="evidence" value="ECO:0007669"/>
    <property type="project" value="TreeGrafter"/>
</dbReference>
<gene>
    <name evidence="7" type="ORF">BGZ80_001663</name>
</gene>
<name>A0A9P6MRA2_9FUNG</name>
<keyword evidence="3" id="KW-0560">Oxidoreductase</keyword>
<dbReference type="Gene3D" id="3.40.50.720">
    <property type="entry name" value="NAD(P)-binding Rossmann-like Domain"/>
    <property type="match status" value="1"/>
</dbReference>
<dbReference type="InterPro" id="IPR050838">
    <property type="entry name" value="Ketopantoate_reductase"/>
</dbReference>
<dbReference type="GO" id="GO:0008677">
    <property type="term" value="F:2-dehydropantoate 2-reductase activity"/>
    <property type="evidence" value="ECO:0007669"/>
    <property type="project" value="TreeGrafter"/>
</dbReference>
<dbReference type="InterPro" id="IPR008927">
    <property type="entry name" value="6-PGluconate_DH-like_C_sf"/>
</dbReference>
<feature type="domain" description="Ketopantoate reductase C-terminal" evidence="6">
    <location>
        <begin position="338"/>
        <end position="481"/>
    </location>
</feature>
<keyword evidence="8" id="KW-1185">Reference proteome</keyword>
<dbReference type="Pfam" id="PF08546">
    <property type="entry name" value="ApbA_C"/>
    <property type="match status" value="1"/>
</dbReference>
<dbReference type="SUPFAM" id="SSF48179">
    <property type="entry name" value="6-phosphogluconate dehydrogenase C-terminal domain-like"/>
    <property type="match status" value="1"/>
</dbReference>
<dbReference type="InterPro" id="IPR036291">
    <property type="entry name" value="NAD(P)-bd_dom_sf"/>
</dbReference>